<feature type="domain" description="Phage capsid-like C-terminal" evidence="3">
    <location>
        <begin position="143"/>
        <end position="401"/>
    </location>
</feature>
<protein>
    <submittedName>
        <fullName evidence="4">Phage major capsid protein</fullName>
    </submittedName>
</protein>
<dbReference type="AlphaFoldDB" id="A0A5B8G0H3"/>
<dbReference type="InterPro" id="IPR054612">
    <property type="entry name" value="Phage_capsid-like_C"/>
</dbReference>
<evidence type="ECO:0000313" key="5">
    <source>
        <dbReference type="Proteomes" id="UP000305888"/>
    </source>
</evidence>
<dbReference type="NCBIfam" id="TIGR01554">
    <property type="entry name" value="major_cap_HK97"/>
    <property type="match status" value="1"/>
</dbReference>
<reference evidence="4 5" key="1">
    <citation type="submission" date="2019-06" db="EMBL/GenBank/DDBJ databases">
        <title>Genome sequence of Rhodobacteraceae bacterium D4M1.</title>
        <authorList>
            <person name="Cao J."/>
        </authorList>
    </citation>
    <scope>NUCLEOTIDE SEQUENCE [LARGE SCALE GENOMIC DNA]</scope>
    <source>
        <strain evidence="4 5">D4M1</strain>
    </source>
</reference>
<dbReference type="Gene3D" id="3.30.2400.10">
    <property type="entry name" value="Major capsid protein gp5"/>
    <property type="match status" value="1"/>
</dbReference>
<keyword evidence="5" id="KW-1185">Reference proteome</keyword>
<evidence type="ECO:0000256" key="1">
    <source>
        <dbReference type="ARBA" id="ARBA00004328"/>
    </source>
</evidence>
<accession>A0A5B8G0H3</accession>
<dbReference type="Pfam" id="PF05065">
    <property type="entry name" value="Phage_capsid"/>
    <property type="match status" value="1"/>
</dbReference>
<evidence type="ECO:0000313" key="4">
    <source>
        <dbReference type="EMBL" id="QDL92542.1"/>
    </source>
</evidence>
<dbReference type="KEGG" id="ppru:FDP22_12575"/>
<dbReference type="Proteomes" id="UP000305888">
    <property type="component" value="Chromosome"/>
</dbReference>
<organism evidence="4 5">
    <name type="scientific">Paroceanicella profunda</name>
    <dbReference type="NCBI Taxonomy" id="2579971"/>
    <lineage>
        <taxon>Bacteria</taxon>
        <taxon>Pseudomonadati</taxon>
        <taxon>Pseudomonadota</taxon>
        <taxon>Alphaproteobacteria</taxon>
        <taxon>Rhodobacterales</taxon>
        <taxon>Paracoccaceae</taxon>
        <taxon>Paroceanicella</taxon>
    </lineage>
</organism>
<dbReference type="EMBL" id="CP040818">
    <property type="protein sequence ID" value="QDL92542.1"/>
    <property type="molecule type" value="Genomic_DNA"/>
</dbReference>
<evidence type="ECO:0000256" key="2">
    <source>
        <dbReference type="SAM" id="MobiDB-lite"/>
    </source>
</evidence>
<comment type="subcellular location">
    <subcellularLocation>
        <location evidence="1">Virion</location>
    </subcellularLocation>
</comment>
<dbReference type="Gene3D" id="3.30.2320.10">
    <property type="entry name" value="hypothetical protein PF0899 domain"/>
    <property type="match status" value="1"/>
</dbReference>
<name>A0A5B8G0H3_9RHOB</name>
<dbReference type="InterPro" id="IPR024455">
    <property type="entry name" value="Phage_capsid"/>
</dbReference>
<evidence type="ECO:0000259" key="3">
    <source>
        <dbReference type="Pfam" id="PF05065"/>
    </source>
</evidence>
<proteinExistence type="predicted"/>
<feature type="region of interest" description="Disordered" evidence="2">
    <location>
        <begin position="81"/>
        <end position="100"/>
    </location>
</feature>
<dbReference type="SUPFAM" id="SSF56563">
    <property type="entry name" value="Major capsid protein gp5"/>
    <property type="match status" value="1"/>
</dbReference>
<gene>
    <name evidence="4" type="ORF">FDP22_12575</name>
</gene>
<sequence>MRAMPPFDEAQITEFKDAMRQEVQKTYADVDKKATALGEVMDEFKKKLEGKADTTDIDGRLKDLTEELKKAGDRADEIERKANRGGLGGGGAEHKSAGQLYTESDEYKQLQRQRGGRQIVEMKAITSLASPAARNPLQTVQSVPGIIAEPDRPLMVRDLLPVGTTTSLTIEFPKENVFTNAAAPVAENTTKPESGITFTAEMARVATIAHWIAASKQVLDDASFLQGYIDNRLRMGLMQKEDTQLLNGDGTGTNMLGLIPQATAYDDTGIPGVPTIVDTVRWMKLQVRKSYYSADAVVLNPADWAALELLKDTHGAYLYAAVTTGATPRLWGMRVVESDEIAEGNALVGAFSLAAQIWDRQQASVMVSTENGDNFVKNMATILAEERLALTVYRPKSFVYGALTPPAP</sequence>
<dbReference type="OrthoDB" id="637859at2"/>